<proteinExistence type="predicted"/>
<dbReference type="Proteomes" id="UP001061991">
    <property type="component" value="Plasmid p_unnamed3"/>
</dbReference>
<name>A0ACD4CVV4_9HYPH</name>
<gene>
    <name evidence="1" type="ORF">N8E88_02650</name>
</gene>
<reference evidence="1" key="1">
    <citation type="submission" date="2022-09" db="EMBL/GenBank/DDBJ databases">
        <title>Interaction between co-microsymbionts with complementary sets of symbiotic genes in legume-rhizobium systems.</title>
        <authorList>
            <person name="Safronova V."/>
            <person name="Sazanova A."/>
            <person name="Afonin A."/>
            <person name="Chirak E."/>
        </authorList>
    </citation>
    <scope>NUCLEOTIDE SEQUENCE</scope>
    <source>
        <strain evidence="1">A18/3m</strain>
    </source>
</reference>
<keyword evidence="1" id="KW-0614">Plasmid</keyword>
<keyword evidence="2" id="KW-1185">Reference proteome</keyword>
<sequence>MYRYSAETFIVVRNATWIASQIPTFISPVCQKVEVFGNDRDVDFGDGRAIIKPIENGLLFWVGARDFSTYYGIRGVLHGAVYNFAPASGIVINWYDGNGEPFGSDRSRPAKERA</sequence>
<evidence type="ECO:0000313" key="1">
    <source>
        <dbReference type="EMBL" id="UXN57728.1"/>
    </source>
</evidence>
<dbReference type="EMBL" id="CP104970">
    <property type="protein sequence ID" value="UXN57728.1"/>
    <property type="molecule type" value="Genomic_DNA"/>
</dbReference>
<geneLocation type="plasmid" evidence="1 2">
    <name>p_unnamed3</name>
</geneLocation>
<protein>
    <submittedName>
        <fullName evidence="1">Uncharacterized protein</fullName>
    </submittedName>
</protein>
<organism evidence="1 2">
    <name type="scientific">Phyllobacterium zundukense</name>
    <dbReference type="NCBI Taxonomy" id="1867719"/>
    <lineage>
        <taxon>Bacteria</taxon>
        <taxon>Pseudomonadati</taxon>
        <taxon>Pseudomonadota</taxon>
        <taxon>Alphaproteobacteria</taxon>
        <taxon>Hyphomicrobiales</taxon>
        <taxon>Phyllobacteriaceae</taxon>
        <taxon>Phyllobacterium</taxon>
    </lineage>
</organism>
<evidence type="ECO:0000313" key="2">
    <source>
        <dbReference type="Proteomes" id="UP001061991"/>
    </source>
</evidence>
<accession>A0ACD4CVV4</accession>